<feature type="region of interest" description="Disordered" evidence="1">
    <location>
        <begin position="646"/>
        <end position="669"/>
    </location>
</feature>
<evidence type="ECO:0000259" key="2">
    <source>
        <dbReference type="Pfam" id="PF10022"/>
    </source>
</evidence>
<dbReference type="PANTHER" id="PTHR35339:SF4">
    <property type="entry name" value="LINALOOL DEHYDRATASE_ISOMERASE DOMAIN-CONTAINING PROTEIN"/>
    <property type="match status" value="1"/>
</dbReference>
<dbReference type="Proteomes" id="UP000321034">
    <property type="component" value="Unassembled WGS sequence"/>
</dbReference>
<protein>
    <submittedName>
        <fullName evidence="3">DUF2264 domain-containing protein</fullName>
    </submittedName>
</protein>
<dbReference type="AlphaFoldDB" id="A0A5C8HUX1"/>
<dbReference type="OrthoDB" id="9813465at2"/>
<evidence type="ECO:0000313" key="4">
    <source>
        <dbReference type="Proteomes" id="UP000321034"/>
    </source>
</evidence>
<proteinExistence type="predicted"/>
<dbReference type="EMBL" id="VRSV01000002">
    <property type="protein sequence ID" value="TXK09737.1"/>
    <property type="molecule type" value="Genomic_DNA"/>
</dbReference>
<dbReference type="InterPro" id="IPR049349">
    <property type="entry name" value="DUF2264_N"/>
</dbReference>
<name>A0A5C8HUX1_9MICO</name>
<dbReference type="Pfam" id="PF10022">
    <property type="entry name" value="DUF2264"/>
    <property type="match status" value="1"/>
</dbReference>
<evidence type="ECO:0000256" key="1">
    <source>
        <dbReference type="SAM" id="MobiDB-lite"/>
    </source>
</evidence>
<dbReference type="PANTHER" id="PTHR35339">
    <property type="entry name" value="LINALOOL DEHYDRATASE_ISOMERASE DOMAIN-CONTAINING PROTEIN"/>
    <property type="match status" value="1"/>
</dbReference>
<organism evidence="3 4">
    <name type="scientific">Microbacterium hatanonis</name>
    <dbReference type="NCBI Taxonomy" id="404366"/>
    <lineage>
        <taxon>Bacteria</taxon>
        <taxon>Bacillati</taxon>
        <taxon>Actinomycetota</taxon>
        <taxon>Actinomycetes</taxon>
        <taxon>Micrococcales</taxon>
        <taxon>Microbacteriaceae</taxon>
        <taxon>Microbacterium</taxon>
    </lineage>
</organism>
<dbReference type="InterPro" id="IPR016624">
    <property type="entry name" value="UCP014753"/>
</dbReference>
<reference evidence="3 4" key="1">
    <citation type="submission" date="2019-08" db="EMBL/GenBank/DDBJ databases">
        <authorList>
            <person name="Dong K."/>
        </authorList>
    </citation>
    <scope>NUCLEOTIDE SEQUENCE [LARGE SCALE GENOMIC DNA]</scope>
    <source>
        <strain evidence="3 4">JCM14558</strain>
    </source>
</reference>
<feature type="domain" description="DUF2264" evidence="2">
    <location>
        <begin position="7"/>
        <end position="354"/>
    </location>
</feature>
<sequence>MVTVDWSREQWVALADRMLGAVEPWASPRFSRITLPGEAGGYGTDVDGLEGFARTFLLAGFRIAGARGQGVDRLIANYASGIRAGVDPADPDRWVRLDEHPQAKVEAASIALILDMTRPWIWDQLDELTRSRVIEYLAPVVGDETYPQTNWVWFRLVVQTFLRSVGGPWSATDIAADLARHDSFARGGGWSSDGDERAFDHYVGWALHVYPVLWARMQGASDLADGRTASDVAALDRYLLDAVALVGADGAPLFQGRSLVYRFAAAAPFWAGVLAGVSSTDAGTLRRAASAVVEYFGAHGVPDADGLLTLGWHGAWPVLAQSYSGPASPYWAAKGLLGIALPADHPVWKAAGQPLPIERGDDMRVIDAAGWVVSGTHADGVVRVVNHGTDHALADAVTADSPLYARMGYSTATTPLLDPRAWREPVEQSVVLVDEQGRSTHRTAMRILDARIDVESSGDRIGVAGSVTRAHWMHFDDGQVGHGSGLVGEPTFAADIITWSIVRGEWEVRCVYVSNPSSGICTDYLKVRLGGWALAADAADIITGGGAAAVSAGPLHSVIQALGRPADTAVIEHPDASPLGARSFVPTVASALAVGEWTLTALALRGTTGPVPDAQLIDERPSVSVTWPDGARTVTDLSHPHDRECVTEASPVTGNPPSGSGAIAKEQHT</sequence>
<keyword evidence="4" id="KW-1185">Reference proteome</keyword>
<comment type="caution">
    <text evidence="3">The sequence shown here is derived from an EMBL/GenBank/DDBJ whole genome shotgun (WGS) entry which is preliminary data.</text>
</comment>
<evidence type="ECO:0000313" key="3">
    <source>
        <dbReference type="EMBL" id="TXK09737.1"/>
    </source>
</evidence>
<gene>
    <name evidence="3" type="ORF">FVP77_12620</name>
</gene>
<accession>A0A5C8HUX1</accession>
<dbReference type="RefSeq" id="WP_147894939.1">
    <property type="nucleotide sequence ID" value="NZ_BAAANR010000001.1"/>
</dbReference>